<gene>
    <name evidence="5" type="ORF">GCM10010094_74710</name>
</gene>
<evidence type="ECO:0000313" key="5">
    <source>
        <dbReference type="EMBL" id="GGL03017.1"/>
    </source>
</evidence>
<dbReference type="GO" id="GO:0000150">
    <property type="term" value="F:DNA strand exchange activity"/>
    <property type="evidence" value="ECO:0007669"/>
    <property type="project" value="InterPro"/>
</dbReference>
<name>A0A917RE49_9ACTN</name>
<dbReference type="PANTHER" id="PTHR30461">
    <property type="entry name" value="DNA-INVERTASE FROM LAMBDOID PROPHAGE"/>
    <property type="match status" value="1"/>
</dbReference>
<dbReference type="InterPro" id="IPR038109">
    <property type="entry name" value="DNA_bind_recomb_sf"/>
</dbReference>
<comment type="caution">
    <text evidence="5">The sequence shown here is derived from an EMBL/GenBank/DDBJ whole genome shotgun (WGS) entry which is preliminary data.</text>
</comment>
<evidence type="ECO:0000259" key="4">
    <source>
        <dbReference type="PROSITE" id="PS51737"/>
    </source>
</evidence>
<organism evidence="5 6">
    <name type="scientific">Streptomyces flaveus</name>
    <dbReference type="NCBI Taxonomy" id="66370"/>
    <lineage>
        <taxon>Bacteria</taxon>
        <taxon>Bacillati</taxon>
        <taxon>Actinomycetota</taxon>
        <taxon>Actinomycetes</taxon>
        <taxon>Kitasatosporales</taxon>
        <taxon>Streptomycetaceae</taxon>
        <taxon>Streptomyces</taxon>
        <taxon>Streptomyces aurantiacus group</taxon>
    </lineage>
</organism>
<keyword evidence="2" id="KW-0233">DNA recombination</keyword>
<protein>
    <recommendedName>
        <fullName evidence="4">Recombinase domain-containing protein</fullName>
    </recommendedName>
</protein>
<evidence type="ECO:0000256" key="2">
    <source>
        <dbReference type="ARBA" id="ARBA00023172"/>
    </source>
</evidence>
<dbReference type="PROSITE" id="PS51737">
    <property type="entry name" value="RECOMBINASE_DNA_BIND"/>
    <property type="match status" value="1"/>
</dbReference>
<dbReference type="Gene3D" id="3.90.1750.20">
    <property type="entry name" value="Putative Large Serine Recombinase, Chain B, Domain 2"/>
    <property type="match status" value="1"/>
</dbReference>
<keyword evidence="3" id="KW-0175">Coiled coil</keyword>
<reference evidence="5" key="1">
    <citation type="journal article" date="2014" name="Int. J. Syst. Evol. Microbiol.">
        <title>Complete genome sequence of Corynebacterium casei LMG S-19264T (=DSM 44701T), isolated from a smear-ripened cheese.</title>
        <authorList>
            <consortium name="US DOE Joint Genome Institute (JGI-PGF)"/>
            <person name="Walter F."/>
            <person name="Albersmeier A."/>
            <person name="Kalinowski J."/>
            <person name="Ruckert C."/>
        </authorList>
    </citation>
    <scope>NUCLEOTIDE SEQUENCE</scope>
    <source>
        <strain evidence="5">JCM 3035</strain>
    </source>
</reference>
<proteinExistence type="predicted"/>
<dbReference type="GO" id="GO:0003677">
    <property type="term" value="F:DNA binding"/>
    <property type="evidence" value="ECO:0007669"/>
    <property type="project" value="UniProtKB-KW"/>
</dbReference>
<dbReference type="RefSeq" id="WP_189326183.1">
    <property type="nucleotide sequence ID" value="NZ_BMPQ01000029.1"/>
</dbReference>
<evidence type="ECO:0000256" key="1">
    <source>
        <dbReference type="ARBA" id="ARBA00023125"/>
    </source>
</evidence>
<dbReference type="InterPro" id="IPR050639">
    <property type="entry name" value="SSR_resolvase"/>
</dbReference>
<evidence type="ECO:0000313" key="6">
    <source>
        <dbReference type="Proteomes" id="UP000637788"/>
    </source>
</evidence>
<keyword evidence="6" id="KW-1185">Reference proteome</keyword>
<dbReference type="InterPro" id="IPR011109">
    <property type="entry name" value="DNA_bind_recombinase_dom"/>
</dbReference>
<dbReference type="PANTHER" id="PTHR30461:SF2">
    <property type="entry name" value="SERINE RECOMBINASE PINE-RELATED"/>
    <property type="match status" value="1"/>
</dbReference>
<dbReference type="AlphaFoldDB" id="A0A917RE49"/>
<dbReference type="Pfam" id="PF07508">
    <property type="entry name" value="Recombinase"/>
    <property type="match status" value="1"/>
</dbReference>
<feature type="coiled-coil region" evidence="3">
    <location>
        <begin position="182"/>
        <end position="209"/>
    </location>
</feature>
<evidence type="ECO:0000256" key="3">
    <source>
        <dbReference type="SAM" id="Coils"/>
    </source>
</evidence>
<reference evidence="5" key="2">
    <citation type="submission" date="2020-09" db="EMBL/GenBank/DDBJ databases">
        <authorList>
            <person name="Sun Q."/>
            <person name="Ohkuma M."/>
        </authorList>
    </citation>
    <scope>NUCLEOTIDE SEQUENCE</scope>
    <source>
        <strain evidence="5">JCM 3035</strain>
    </source>
</reference>
<dbReference type="EMBL" id="BMPQ01000029">
    <property type="protein sequence ID" value="GGL03017.1"/>
    <property type="molecule type" value="Genomic_DNA"/>
</dbReference>
<dbReference type="Proteomes" id="UP000637788">
    <property type="component" value="Unassembled WGS sequence"/>
</dbReference>
<sequence>MRAYGHETDGVTAVPGEAAYLAAVAKLLLEEEKTLTEATAWMTQNAGPTVSGRPWSPTTLRRRLRNPAITGLRENAEGELVPGPAEPLIDRETFDALQELFRENQKSQGSKSKHVHYLSGGPATCALCKQPLVARSTANGGRGYVCESEGCGKVRISAEPLDEYIGERVVARLASPAQLKRLAAIRDRFAAEAREAERFQKELRGHKEELAQAYGGKELNLGEFRAAKAALEQRRGEAMAAVRRGKSLEELPELTPQGVEPWWNETAGREQRRNLVQLAVREVRVGPATVRGSRKFDEARFEIFWR</sequence>
<keyword evidence="1" id="KW-0238">DNA-binding</keyword>
<accession>A0A917RE49</accession>
<feature type="domain" description="Recombinase" evidence="4">
    <location>
        <begin position="3"/>
        <end position="107"/>
    </location>
</feature>